<accession>A0ABR6BZ60</accession>
<evidence type="ECO:0000259" key="2">
    <source>
        <dbReference type="Pfam" id="PF20030"/>
    </source>
</evidence>
<keyword evidence="4" id="KW-1185">Reference proteome</keyword>
<dbReference type="Proteomes" id="UP000517916">
    <property type="component" value="Unassembled WGS sequence"/>
</dbReference>
<dbReference type="EMBL" id="JACJID010000011">
    <property type="protein sequence ID" value="MBA8932191.1"/>
    <property type="molecule type" value="Genomic_DNA"/>
</dbReference>
<dbReference type="EC" id="3.6.3.-" evidence="3"/>
<dbReference type="Pfam" id="PF17868">
    <property type="entry name" value="AAA_lid_8"/>
    <property type="match status" value="1"/>
</dbReference>
<dbReference type="PANTHER" id="PTHR32204:SF0">
    <property type="entry name" value="ATPASE RAVA"/>
    <property type="match status" value="1"/>
</dbReference>
<evidence type="ECO:0000313" key="3">
    <source>
        <dbReference type="EMBL" id="MBA8932191.1"/>
    </source>
</evidence>
<proteinExistence type="predicted"/>
<organism evidence="3 4">
    <name type="scientific">Kutzneria viridogrisea</name>
    <dbReference type="NCBI Taxonomy" id="47990"/>
    <lineage>
        <taxon>Bacteria</taxon>
        <taxon>Bacillati</taxon>
        <taxon>Actinomycetota</taxon>
        <taxon>Actinomycetes</taxon>
        <taxon>Pseudonocardiales</taxon>
        <taxon>Pseudonocardiaceae</taxon>
        <taxon>Kutzneria</taxon>
    </lineage>
</organism>
<dbReference type="InterPro" id="IPR027417">
    <property type="entry name" value="P-loop_NTPase"/>
</dbReference>
<name>A0ABR6BZ60_9PSEU</name>
<keyword evidence="3" id="KW-0378">Hydrolase</keyword>
<dbReference type="InterPro" id="IPR050513">
    <property type="entry name" value="RavA_ATPases"/>
</dbReference>
<dbReference type="SUPFAM" id="SSF52540">
    <property type="entry name" value="P-loop containing nucleoside triphosphate hydrolases"/>
    <property type="match status" value="1"/>
</dbReference>
<dbReference type="RefSeq" id="WP_182840710.1">
    <property type="nucleotide sequence ID" value="NZ_BAAABQ010000090.1"/>
</dbReference>
<evidence type="ECO:0000259" key="1">
    <source>
        <dbReference type="Pfam" id="PF17868"/>
    </source>
</evidence>
<gene>
    <name evidence="3" type="ORF">BC739_009450</name>
</gene>
<dbReference type="GO" id="GO:0016787">
    <property type="term" value="F:hydrolase activity"/>
    <property type="evidence" value="ECO:0007669"/>
    <property type="project" value="UniProtKB-KW"/>
</dbReference>
<dbReference type="CDD" id="cd00009">
    <property type="entry name" value="AAA"/>
    <property type="match status" value="1"/>
</dbReference>
<protein>
    <submittedName>
        <fullName evidence="3">MoxR-like ATPase</fullName>
        <ecNumber evidence="3">3.6.3.-</ecNumber>
    </submittedName>
</protein>
<dbReference type="Pfam" id="PF20030">
    <property type="entry name" value="bpMoxR"/>
    <property type="match status" value="1"/>
</dbReference>
<dbReference type="Gene3D" id="3.40.50.300">
    <property type="entry name" value="P-loop containing nucleotide triphosphate hydrolases"/>
    <property type="match status" value="1"/>
</dbReference>
<comment type="caution">
    <text evidence="3">The sequence shown here is derived from an EMBL/GenBank/DDBJ whole genome shotgun (WGS) entry which is preliminary data.</text>
</comment>
<reference evidence="3 4" key="1">
    <citation type="submission" date="2020-08" db="EMBL/GenBank/DDBJ databases">
        <title>Genomic Encyclopedia of Archaeal and Bacterial Type Strains, Phase II (KMG-II): from individual species to whole genera.</title>
        <authorList>
            <person name="Goeker M."/>
        </authorList>
    </citation>
    <scope>NUCLEOTIDE SEQUENCE [LARGE SCALE GENOMIC DNA]</scope>
    <source>
        <strain evidence="3 4">DSM 43850</strain>
    </source>
</reference>
<dbReference type="PANTHER" id="PTHR32204">
    <property type="entry name" value="ATPASE RAVA"/>
    <property type="match status" value="1"/>
</dbReference>
<dbReference type="InterPro" id="IPR041538">
    <property type="entry name" value="RavA-like_AAA_lid"/>
</dbReference>
<feature type="domain" description="ATPase RavA-like AAA lid" evidence="1">
    <location>
        <begin position="240"/>
        <end position="308"/>
    </location>
</feature>
<evidence type="ECO:0000313" key="4">
    <source>
        <dbReference type="Proteomes" id="UP000517916"/>
    </source>
</evidence>
<feature type="domain" description="MoxR" evidence="2">
    <location>
        <begin position="18"/>
        <end position="223"/>
    </location>
</feature>
<sequence>MDDSPTTDEARSASLREDLNAVIGEVSALYHEREVETRMITTGILAEQHTLLLGPPGTGKSAIVRELTSRIASGTYWEILLHKFISPSAIFGPIDLAALTSSNIHRQILEGHATQAHVAFLDEIFKCSAAALNSMLAFLNERLYHPESGGTPMVCPLISAVCASNELAEDETTAALYDRLLIRMEVDYLAEPDSFERLLRSAIKSPNHQNNQNQPTVVELADLQHAITTQVPAVDLPSAVIGALRDLRSDLRQREITSSDRRWKQAVRVLQAAAWLDGREQVVVDDLAVLAHVLWDVPANRGTVDRVIRGYLSPDDRDLADLVDEVDRIAAELDKLVEENNRDRLYDWAMDQNTTLATIAKKLARIRDSAKDAGRVLRPYQQATDHAQEVYARLLCQALGVSKDKVPNLGGAR</sequence>
<dbReference type="InterPro" id="IPR045427">
    <property type="entry name" value="MoxR"/>
</dbReference>